<feature type="domain" description="LysM" evidence="7">
    <location>
        <begin position="216"/>
        <end position="263"/>
    </location>
</feature>
<evidence type="ECO:0000313" key="9">
    <source>
        <dbReference type="Proteomes" id="UP000532311"/>
    </source>
</evidence>
<comment type="similarity">
    <text evidence="4">Belongs to the secreted LysM effector family.</text>
</comment>
<dbReference type="PROSITE" id="PS51782">
    <property type="entry name" value="LYSM"/>
    <property type="match status" value="7"/>
</dbReference>
<dbReference type="SMART" id="SM00257">
    <property type="entry name" value="LysM"/>
    <property type="match status" value="7"/>
</dbReference>
<evidence type="ECO:0000256" key="6">
    <source>
        <dbReference type="SAM" id="SignalP"/>
    </source>
</evidence>
<dbReference type="Gene3D" id="3.10.350.10">
    <property type="entry name" value="LysM domain"/>
    <property type="match status" value="7"/>
</dbReference>
<keyword evidence="3" id="KW-0843">Virulence</keyword>
<name>A0A8H5XQN8_9HYPO</name>
<feature type="domain" description="LysM" evidence="7">
    <location>
        <begin position="131"/>
        <end position="178"/>
    </location>
</feature>
<feature type="domain" description="LysM" evidence="7">
    <location>
        <begin position="472"/>
        <end position="518"/>
    </location>
</feature>
<evidence type="ECO:0000256" key="5">
    <source>
        <dbReference type="SAM" id="MobiDB-lite"/>
    </source>
</evidence>
<evidence type="ECO:0000256" key="3">
    <source>
        <dbReference type="ARBA" id="ARBA00023026"/>
    </source>
</evidence>
<dbReference type="CDD" id="cd00118">
    <property type="entry name" value="LysM"/>
    <property type="match status" value="4"/>
</dbReference>
<feature type="signal peptide" evidence="6">
    <location>
        <begin position="1"/>
        <end position="20"/>
    </location>
</feature>
<organism evidence="8 9">
    <name type="scientific">Fusarium globosum</name>
    <dbReference type="NCBI Taxonomy" id="78864"/>
    <lineage>
        <taxon>Eukaryota</taxon>
        <taxon>Fungi</taxon>
        <taxon>Dikarya</taxon>
        <taxon>Ascomycota</taxon>
        <taxon>Pezizomycotina</taxon>
        <taxon>Sordariomycetes</taxon>
        <taxon>Hypocreomycetidae</taxon>
        <taxon>Hypocreales</taxon>
        <taxon>Nectriaceae</taxon>
        <taxon>Fusarium</taxon>
        <taxon>Fusarium fujikuroi species complex</taxon>
    </lineage>
</organism>
<keyword evidence="1" id="KW-0147">Chitin-binding</keyword>
<dbReference type="PANTHER" id="PTHR34997:SF2">
    <property type="entry name" value="LYSM DOMAIN-CONTAINING PROTEIN-RELATED"/>
    <property type="match status" value="1"/>
</dbReference>
<evidence type="ECO:0000259" key="7">
    <source>
        <dbReference type="PROSITE" id="PS51782"/>
    </source>
</evidence>
<dbReference type="InterPro" id="IPR052210">
    <property type="entry name" value="LysM1-like"/>
</dbReference>
<evidence type="ECO:0000256" key="4">
    <source>
        <dbReference type="ARBA" id="ARBA00044955"/>
    </source>
</evidence>
<feature type="chain" id="PRO_5034833930" description="LysM domain-containing protein" evidence="6">
    <location>
        <begin position="21"/>
        <end position="925"/>
    </location>
</feature>
<sequence>MRVALLLQGLLCVGVTATRGRRIRRDTVTTDPGIASDCTFWDVVSDKSQDCAYFEDLYGLEHKLFVEYNPSVKDDCSGIQEGHSYCLEVNHGFPRDDDPPKASSTEGSKPKPTGDKKPSPTQDGLIDKCTAFHMAKKGDTCAKIIAEYKTFDFSDFFKWNPAVQDDCSGLWANTWYCVGVPGTPTAPTRTTEPAAQPTGDKKPSPTQDGLIDSCTSFHQAKKGDTCARVIAQYKTFNFDSFFKWNPAIDKDCSGIWAGYWYCVGVPGTPSSPPTITTTTAKPTGPSKPTVTQEGLIESCVSFYMAAKGDTCAKIVSKYGTFNFDTFFKWNPAVGKDCSGIWASYYYCVGVPGTPTAKPSATTPKPTATGIQTPSPIQEGIAKNCNKFHQIASTTTCSSIESYYKLPLSQFLAWNPAVGKDCSSLWKGYWVCVSVEGYKPTTTTTAKPTTTKPANGITTPSPVQDGMVKNCEKFHQIKSTTTCASIENYYNLPLATFLSWNPAVGKDCKSLLTNYWVCVATIGWKPPTKTTTKAPTTTKPANGIKTPPPVQAGMVSNCNKFHTVKKTTTCASIQDYYKISLTDFVKWNPAVGKDCKGLWADYNVCVGVIGGTPTKPGNGVETPSPIQTGLVSNCKKFHQVQSTTTCASIQKYYNISLAQLVKWNPAIGSKCTALWVKYWVCVDLLWNPPRKRDRHPEMPSPNRFKPEDLGYYKKWGFAIYRTYYGAESDYHWDTLLQSLRQQTKLSIGFHESDEAEELWKRDVNGWYKHWKKRENYLASLDVFKSLFRIFPHQDPSHLEGLDINGIRQVCRKLHHEAEQKMAGARFCFVLVADKAVLDGIARNEFVVKAVGYDWDPHDNHGGWGWLRLETGRLLELWQALLLAEVCFTNKYYGVNSWGPESDLETGLWEGDYSTPSLHYTSEVQTA</sequence>
<evidence type="ECO:0000313" key="8">
    <source>
        <dbReference type="EMBL" id="KAF5697876.1"/>
    </source>
</evidence>
<feature type="region of interest" description="Disordered" evidence="5">
    <location>
        <begin position="186"/>
        <end position="208"/>
    </location>
</feature>
<dbReference type="PANTHER" id="PTHR34997">
    <property type="entry name" value="AM15"/>
    <property type="match status" value="1"/>
</dbReference>
<dbReference type="Proteomes" id="UP000532311">
    <property type="component" value="Unassembled WGS sequence"/>
</dbReference>
<feature type="region of interest" description="Disordered" evidence="5">
    <location>
        <begin position="92"/>
        <end position="122"/>
    </location>
</feature>
<feature type="domain" description="LysM" evidence="7">
    <location>
        <begin position="635"/>
        <end position="681"/>
    </location>
</feature>
<feature type="domain" description="LysM" evidence="7">
    <location>
        <begin position="301"/>
        <end position="348"/>
    </location>
</feature>
<feature type="domain" description="LysM" evidence="7">
    <location>
        <begin position="559"/>
        <end position="605"/>
    </location>
</feature>
<gene>
    <name evidence="8" type="ORF">FGLOB1_12449</name>
</gene>
<evidence type="ECO:0000256" key="1">
    <source>
        <dbReference type="ARBA" id="ARBA00022669"/>
    </source>
</evidence>
<keyword evidence="2 6" id="KW-0732">Signal</keyword>
<dbReference type="InterPro" id="IPR036779">
    <property type="entry name" value="LysM_dom_sf"/>
</dbReference>
<feature type="domain" description="LysM" evidence="7">
    <location>
        <begin position="386"/>
        <end position="432"/>
    </location>
</feature>
<feature type="compositionally biased region" description="Low complexity" evidence="5">
    <location>
        <begin position="186"/>
        <end position="198"/>
    </location>
</feature>
<reference evidence="8 9" key="1">
    <citation type="submission" date="2020-05" db="EMBL/GenBank/DDBJ databases">
        <title>Identification and distribution of gene clusters putatively required for synthesis of sphingolipid metabolism inhibitors in phylogenetically diverse species of the filamentous fungus Fusarium.</title>
        <authorList>
            <person name="Kim H.-S."/>
            <person name="Busman M."/>
            <person name="Brown D.W."/>
            <person name="Divon H."/>
            <person name="Uhlig S."/>
            <person name="Proctor R.H."/>
        </authorList>
    </citation>
    <scope>NUCLEOTIDE SEQUENCE [LARGE SCALE GENOMIC DNA]</scope>
    <source>
        <strain evidence="8 9">NRRL 26131</strain>
    </source>
</reference>
<keyword evidence="9" id="KW-1185">Reference proteome</keyword>
<dbReference type="EMBL" id="JAAQPF010000701">
    <property type="protein sequence ID" value="KAF5697876.1"/>
    <property type="molecule type" value="Genomic_DNA"/>
</dbReference>
<proteinExistence type="inferred from homology"/>
<dbReference type="SUPFAM" id="SSF54106">
    <property type="entry name" value="LysM domain"/>
    <property type="match status" value="7"/>
</dbReference>
<evidence type="ECO:0000256" key="2">
    <source>
        <dbReference type="ARBA" id="ARBA00022729"/>
    </source>
</evidence>
<accession>A0A8H5XQN8</accession>
<feature type="compositionally biased region" description="Basic and acidic residues" evidence="5">
    <location>
        <begin position="108"/>
        <end position="118"/>
    </location>
</feature>
<protein>
    <recommendedName>
        <fullName evidence="7">LysM domain-containing protein</fullName>
    </recommendedName>
</protein>
<dbReference type="GO" id="GO:0008061">
    <property type="term" value="F:chitin binding"/>
    <property type="evidence" value="ECO:0007669"/>
    <property type="project" value="UniProtKB-KW"/>
</dbReference>
<comment type="caution">
    <text evidence="8">The sequence shown here is derived from an EMBL/GenBank/DDBJ whole genome shotgun (WGS) entry which is preliminary data.</text>
</comment>
<dbReference type="AlphaFoldDB" id="A0A8H5XQN8"/>
<dbReference type="InterPro" id="IPR018392">
    <property type="entry name" value="LysM"/>
</dbReference>